<comment type="similarity">
    <text evidence="1">Belongs to the PPR family. P subfamily.</text>
</comment>
<dbReference type="OrthoDB" id="185373at2759"/>
<name>A0A8J6BT68_ZIZPA</name>
<feature type="repeat" description="PPR" evidence="3">
    <location>
        <begin position="481"/>
        <end position="515"/>
    </location>
</feature>
<dbReference type="EMBL" id="JAAALK010000080">
    <property type="protein sequence ID" value="KAG8092681.1"/>
    <property type="molecule type" value="Genomic_DNA"/>
</dbReference>
<evidence type="ECO:0000256" key="2">
    <source>
        <dbReference type="ARBA" id="ARBA00022737"/>
    </source>
</evidence>
<evidence type="ECO:0000313" key="5">
    <source>
        <dbReference type="Proteomes" id="UP000729402"/>
    </source>
</evidence>
<feature type="repeat" description="PPR" evidence="3">
    <location>
        <begin position="309"/>
        <end position="343"/>
    </location>
</feature>
<feature type="repeat" description="PPR" evidence="3">
    <location>
        <begin position="551"/>
        <end position="585"/>
    </location>
</feature>
<dbReference type="InterPro" id="IPR002885">
    <property type="entry name" value="PPR_rpt"/>
</dbReference>
<dbReference type="Pfam" id="PF01535">
    <property type="entry name" value="PPR"/>
    <property type="match status" value="1"/>
</dbReference>
<accession>A0A8J6BT68</accession>
<evidence type="ECO:0000256" key="1">
    <source>
        <dbReference type="ARBA" id="ARBA00007626"/>
    </source>
</evidence>
<dbReference type="PANTHER" id="PTHR47447:SF17">
    <property type="entry name" value="OS12G0638900 PROTEIN"/>
    <property type="match status" value="1"/>
</dbReference>
<organism evidence="4 5">
    <name type="scientific">Zizania palustris</name>
    <name type="common">Northern wild rice</name>
    <dbReference type="NCBI Taxonomy" id="103762"/>
    <lineage>
        <taxon>Eukaryota</taxon>
        <taxon>Viridiplantae</taxon>
        <taxon>Streptophyta</taxon>
        <taxon>Embryophyta</taxon>
        <taxon>Tracheophyta</taxon>
        <taxon>Spermatophyta</taxon>
        <taxon>Magnoliopsida</taxon>
        <taxon>Liliopsida</taxon>
        <taxon>Poales</taxon>
        <taxon>Poaceae</taxon>
        <taxon>BOP clade</taxon>
        <taxon>Oryzoideae</taxon>
        <taxon>Oryzeae</taxon>
        <taxon>Zizaniinae</taxon>
        <taxon>Zizania</taxon>
    </lineage>
</organism>
<reference evidence="4" key="2">
    <citation type="submission" date="2021-02" db="EMBL/GenBank/DDBJ databases">
        <authorList>
            <person name="Kimball J.A."/>
            <person name="Haas M.W."/>
            <person name="Macchietto M."/>
            <person name="Kono T."/>
            <person name="Duquette J."/>
            <person name="Shao M."/>
        </authorList>
    </citation>
    <scope>NUCLEOTIDE SEQUENCE</scope>
    <source>
        <tissue evidence="4">Fresh leaf tissue</tissue>
    </source>
</reference>
<feature type="repeat" description="PPR" evidence="3">
    <location>
        <begin position="239"/>
        <end position="273"/>
    </location>
</feature>
<gene>
    <name evidence="4" type="ORF">GUJ93_ZPchr0012g19907</name>
</gene>
<comment type="caution">
    <text evidence="4">The sequence shown here is derived from an EMBL/GenBank/DDBJ whole genome shotgun (WGS) entry which is preliminary data.</text>
</comment>
<dbReference type="AlphaFoldDB" id="A0A8J6BT68"/>
<feature type="repeat" description="PPR" evidence="3">
    <location>
        <begin position="376"/>
        <end position="410"/>
    </location>
</feature>
<dbReference type="NCBIfam" id="TIGR00756">
    <property type="entry name" value="PPR"/>
    <property type="match status" value="7"/>
</dbReference>
<dbReference type="PANTHER" id="PTHR47447">
    <property type="entry name" value="OS03G0856100 PROTEIN"/>
    <property type="match status" value="1"/>
</dbReference>
<feature type="repeat" description="PPR" evidence="3">
    <location>
        <begin position="516"/>
        <end position="550"/>
    </location>
</feature>
<protein>
    <recommendedName>
        <fullName evidence="6">Pentatricopeptide repeat-containing protein</fullName>
    </recommendedName>
</protein>
<feature type="repeat" description="PPR" evidence="3">
    <location>
        <begin position="274"/>
        <end position="308"/>
    </location>
</feature>
<evidence type="ECO:0000256" key="3">
    <source>
        <dbReference type="PROSITE-ProRule" id="PRU00708"/>
    </source>
</evidence>
<evidence type="ECO:0000313" key="4">
    <source>
        <dbReference type="EMBL" id="KAG8092681.1"/>
    </source>
</evidence>
<sequence>MLHAARTQTPRLSAAAYFAAKPRPPPSPPPLPLSPRLVDAAVSRCPSDALALSFFLWCARRPAYSHPPASFDRLLPAAARLAARLRTAPAILRELRALGCPIRPHTFLLLLRLYWRGGLYPLVVQLFDQMPLWGSHPNAFACNVVLDVLLRTRRHHAALQFLRDNPSTNYLTYAILLTHLCRAGNWPGVRDCFLAMLQQGFLPNTTSIAAVFACCSKLGAMSQLLQLLSLTLVSGYQLTSAMWTCLIARLCREGKLDDALRTLEKMLCSGSSPTVVTYTPLVRALYRAGRHDKVSELSSSMASTNCSPDLVLYNVLMDCMTKEGRYDAALSIYLDLHESQIKPDAYTLSTLVQMLRLSGNVSLLPRLFLDSDICYDLVACNSLLNALCKSGFPIQSVQFFINMIKCGIKPDSYSYVGLLDSLCQLGRIDHAINVYHSVVWSNPDSDPYVHAAILNGLVKKGHNRMALMILMEAVRQNYSIDVVCYTVVLHGLLQAHLIEEAWMLFDQMKRSGMASNTCTYNIMLQGLCRTRDIHAVKWLLREMECSHVEMDSISFNTIIVLLIKIQHISSATSLVREMVNLGMKLSTKTCSIISQSIGHAYVVEDIFMAESDGSDSTNELLVCSDTNY</sequence>
<dbReference type="Proteomes" id="UP000729402">
    <property type="component" value="Unassembled WGS sequence"/>
</dbReference>
<reference evidence="4" key="1">
    <citation type="journal article" date="2021" name="bioRxiv">
        <title>Whole Genome Assembly and Annotation of Northern Wild Rice, Zizania palustris L., Supports a Whole Genome Duplication in the Zizania Genus.</title>
        <authorList>
            <person name="Haas M."/>
            <person name="Kono T."/>
            <person name="Macchietto M."/>
            <person name="Millas R."/>
            <person name="McGilp L."/>
            <person name="Shao M."/>
            <person name="Duquette J."/>
            <person name="Hirsch C.N."/>
            <person name="Kimball J."/>
        </authorList>
    </citation>
    <scope>NUCLEOTIDE SEQUENCE</scope>
    <source>
        <tissue evidence="4">Fresh leaf tissue</tissue>
    </source>
</reference>
<evidence type="ECO:0008006" key="6">
    <source>
        <dbReference type="Google" id="ProtNLM"/>
    </source>
</evidence>
<keyword evidence="5" id="KW-1185">Reference proteome</keyword>
<feature type="repeat" description="PPR" evidence="3">
    <location>
        <begin position="169"/>
        <end position="203"/>
    </location>
</feature>
<dbReference type="Pfam" id="PF13041">
    <property type="entry name" value="PPR_2"/>
    <property type="match status" value="4"/>
</dbReference>
<dbReference type="PROSITE" id="PS51375">
    <property type="entry name" value="PPR"/>
    <property type="match status" value="8"/>
</dbReference>
<keyword evidence="2" id="KW-0677">Repeat</keyword>
<proteinExistence type="inferred from homology"/>